<dbReference type="OrthoDB" id="9803627at2"/>
<dbReference type="Proteomes" id="UP000238217">
    <property type="component" value="Unassembled WGS sequence"/>
</dbReference>
<reference evidence="2 3" key="1">
    <citation type="submission" date="2018-03" db="EMBL/GenBank/DDBJ databases">
        <title>Comparative analysis of microorganisms from saline springs in Andes Mountain Range, Colombia.</title>
        <authorList>
            <person name="Rubin E."/>
        </authorList>
    </citation>
    <scope>NUCLEOTIDE SEQUENCE [LARGE SCALE GENOMIC DNA]</scope>
    <source>
        <strain evidence="2 3">CG 35</strain>
    </source>
</reference>
<dbReference type="GO" id="GO:0016740">
    <property type="term" value="F:transferase activity"/>
    <property type="evidence" value="ECO:0007669"/>
    <property type="project" value="UniProtKB-KW"/>
</dbReference>
<dbReference type="EMBL" id="PVTY01000009">
    <property type="protein sequence ID" value="PRZ15159.1"/>
    <property type="molecule type" value="Genomic_DNA"/>
</dbReference>
<feature type="domain" description="Polysaccharide pyruvyl transferase" evidence="1">
    <location>
        <begin position="113"/>
        <end position="228"/>
    </location>
</feature>
<dbReference type="AlphaFoldDB" id="A0A2T0YJE0"/>
<evidence type="ECO:0000313" key="2">
    <source>
        <dbReference type="EMBL" id="PRZ15159.1"/>
    </source>
</evidence>
<keyword evidence="3" id="KW-1185">Reference proteome</keyword>
<evidence type="ECO:0000259" key="1">
    <source>
        <dbReference type="Pfam" id="PF04230"/>
    </source>
</evidence>
<accession>A0A2T0YJE0</accession>
<gene>
    <name evidence="2" type="ORF">BCL67_10980</name>
</gene>
<comment type="caution">
    <text evidence="2">The sequence shown here is derived from an EMBL/GenBank/DDBJ whole genome shotgun (WGS) entry which is preliminary data.</text>
</comment>
<sequence>MRALSPSLVRKVEAVPTHEENMQMPPELVHWNPERPAFKGRIGERYAPKRPLNNFGDLLGPVIARELLRRADIEPDNNQTSGRVITVGSILHFCKTGDTVWGTGRNGKIADKRHKFKTLDVRAVRGPVTRAFLQSRGVDAPPIYGDPGLLVGHLWERDQLATGHRRSDYRVLPNFHDFHEVTGRLSPRTVDPRHDLWKVIGQIAASELIVGSSLHGIIVAESLGIPARLVQPATETLHKYEDYYRGTGREKFTPAPDKKTALKWGGEPLPDYDPQPLLDAFPYDRWKH</sequence>
<organism evidence="2 3">
    <name type="scientific">Nesterenkonia sandarakina</name>
    <dbReference type="NCBI Taxonomy" id="272918"/>
    <lineage>
        <taxon>Bacteria</taxon>
        <taxon>Bacillati</taxon>
        <taxon>Actinomycetota</taxon>
        <taxon>Actinomycetes</taxon>
        <taxon>Micrococcales</taxon>
        <taxon>Micrococcaceae</taxon>
        <taxon>Nesterenkonia</taxon>
    </lineage>
</organism>
<proteinExistence type="predicted"/>
<dbReference type="RefSeq" id="WP_106123083.1">
    <property type="nucleotide sequence ID" value="NZ_PVTY01000009.1"/>
</dbReference>
<dbReference type="Pfam" id="PF04230">
    <property type="entry name" value="PS_pyruv_trans"/>
    <property type="match status" value="1"/>
</dbReference>
<dbReference type="InterPro" id="IPR007345">
    <property type="entry name" value="Polysacch_pyruvyl_Trfase"/>
</dbReference>
<evidence type="ECO:0000313" key="3">
    <source>
        <dbReference type="Proteomes" id="UP000238217"/>
    </source>
</evidence>
<keyword evidence="2" id="KW-0808">Transferase</keyword>
<protein>
    <submittedName>
        <fullName evidence="2">Pyruvyl transferase</fullName>
    </submittedName>
</protein>
<name>A0A2T0YJE0_9MICC</name>